<gene>
    <name evidence="2" type="ORF">NVIE_002720</name>
</gene>
<protein>
    <submittedName>
        <fullName evidence="2">Putative sialidase (Neuraminidase) family protein</fullName>
    </submittedName>
</protein>
<proteinExistence type="predicted"/>
<dbReference type="InterPro" id="IPR036278">
    <property type="entry name" value="Sialidase_sf"/>
</dbReference>
<accession>A0A060HFV8</accession>
<dbReference type="RefSeq" id="WP_075053675.1">
    <property type="nucleotide sequence ID" value="NZ_CP007536.1"/>
</dbReference>
<dbReference type="AlphaFoldDB" id="A0A060HFV8"/>
<dbReference type="HOGENOM" id="CLU_033612_0_0_2"/>
<dbReference type="SUPFAM" id="SSF50939">
    <property type="entry name" value="Sialidases"/>
    <property type="match status" value="1"/>
</dbReference>
<dbReference type="CDD" id="cd15482">
    <property type="entry name" value="Sialidase_non-viral"/>
    <property type="match status" value="1"/>
</dbReference>
<dbReference type="Proteomes" id="UP000027093">
    <property type="component" value="Chromosome"/>
</dbReference>
<evidence type="ECO:0000313" key="2">
    <source>
        <dbReference type="EMBL" id="AIC14458.1"/>
    </source>
</evidence>
<dbReference type="GeneID" id="74945531"/>
<evidence type="ECO:0000313" key="3">
    <source>
        <dbReference type="Proteomes" id="UP000027093"/>
    </source>
</evidence>
<sequence length="581" mass="63843">MDLGEIVSISNDSGFYATSPFVAFSHKSNSLYVIWQKTRGIYGNIEHFKGQKKSASIVYRISKDNGRTFGDVITLHEFKGPSSFSPRTAFSPLNENRVFLAWVDKSSPKKLDVYFSRNSENEDDDRFGEPVMISDEKTGVCSSEGSNDLSNFGPGRPSETYDTVTPYIAAGNDNNVYVMWVESTTAKKMSEVAQPESKEAATSISFGPGETDKAAKYMEDQIRKSLERAPKYRFSVRVFLRASNDGGKTFGKKIDLLETSFDSQGGPQVISPTGPHAIGKNVYVIINPLGRDSDNARVRIFASTDKGQTFEERTGLSKTVSSIGSKIISARAEVASKQHDSLYLLLEVASHGEEEAVPTPFSFPRAPLIFVKSTDAGRTFGNPVHVGIDGPISSHSSFAVSPDGNNVHVAYVDMSNPAEGLFDMMKKGTLTGARQIYQLFEESDSGYVFVRSSNNGGISFEERTKLEDSKNTASISSFATYILLLPSDRGLYALKAKYIAHPKDEQKPSFADAEVLLWHKNTGEKSAAGPFKISGDSGGESSGPRGIIVEKENRNPEIYLVWQTDRHTDHADVFFRRLQTG</sequence>
<dbReference type="OrthoDB" id="2272at2157"/>
<evidence type="ECO:0000256" key="1">
    <source>
        <dbReference type="SAM" id="MobiDB-lite"/>
    </source>
</evidence>
<keyword evidence="3" id="KW-1185">Reference proteome</keyword>
<dbReference type="EMBL" id="CP007536">
    <property type="protein sequence ID" value="AIC14458.1"/>
    <property type="molecule type" value="Genomic_DNA"/>
</dbReference>
<feature type="region of interest" description="Disordered" evidence="1">
    <location>
        <begin position="527"/>
        <end position="547"/>
    </location>
</feature>
<dbReference type="KEGG" id="nvn:NVIE_002720"/>
<feature type="compositionally biased region" description="Polar residues" evidence="1">
    <location>
        <begin position="140"/>
        <end position="150"/>
    </location>
</feature>
<name>A0A060HFV8_9ARCH</name>
<feature type="region of interest" description="Disordered" evidence="1">
    <location>
        <begin position="137"/>
        <end position="156"/>
    </location>
</feature>
<dbReference type="Gene3D" id="2.120.10.10">
    <property type="match status" value="1"/>
</dbReference>
<organism evidence="2 3">
    <name type="scientific">Nitrososphaera viennensis EN76</name>
    <dbReference type="NCBI Taxonomy" id="926571"/>
    <lineage>
        <taxon>Archaea</taxon>
        <taxon>Nitrososphaerota</taxon>
        <taxon>Nitrososphaeria</taxon>
        <taxon>Nitrososphaerales</taxon>
        <taxon>Nitrososphaeraceae</taxon>
        <taxon>Nitrososphaera</taxon>
    </lineage>
</organism>
<reference evidence="2 3" key="1">
    <citation type="journal article" date="2014" name="Int. J. Syst. Evol. Microbiol.">
        <title>Nitrososphaera viennensis gen. nov., sp. nov., an aerobic and mesophilic, ammonia-oxidizing archaeon from soil and a member of the archaeal phylum Thaumarchaeota.</title>
        <authorList>
            <person name="Stieglmeier M."/>
            <person name="Klingl A."/>
            <person name="Alves R.J."/>
            <person name="Rittmann S.K."/>
            <person name="Melcher M."/>
            <person name="Leisch N."/>
            <person name="Schleper C."/>
        </authorList>
    </citation>
    <scope>NUCLEOTIDE SEQUENCE [LARGE SCALE GENOMIC DNA]</scope>
    <source>
        <strain evidence="2">EN76</strain>
    </source>
</reference>
<dbReference type="STRING" id="926571.NVIE_002720"/>